<feature type="transmembrane region" description="Helical" evidence="11">
    <location>
        <begin position="198"/>
        <end position="215"/>
    </location>
</feature>
<evidence type="ECO:0000256" key="4">
    <source>
        <dbReference type="ARBA" id="ARBA00022475"/>
    </source>
</evidence>
<evidence type="ECO:0000256" key="2">
    <source>
        <dbReference type="ARBA" id="ARBA00022448"/>
    </source>
</evidence>
<evidence type="ECO:0000256" key="6">
    <source>
        <dbReference type="ARBA" id="ARBA00022989"/>
    </source>
</evidence>
<feature type="transmembrane region" description="Helical" evidence="11">
    <location>
        <begin position="172"/>
        <end position="192"/>
    </location>
</feature>
<evidence type="ECO:0000256" key="5">
    <source>
        <dbReference type="ARBA" id="ARBA00022692"/>
    </source>
</evidence>
<keyword evidence="9 11" id="KW-0472">Membrane</keyword>
<protein>
    <recommendedName>
        <fullName evidence="11">Na(+)/H(+) antiporter NhaA</fullName>
    </recommendedName>
    <alternativeName>
        <fullName evidence="11">Sodium/proton antiporter NhaA</fullName>
    </alternativeName>
</protein>
<dbReference type="Gene3D" id="1.20.1530.10">
    <property type="entry name" value="Na+/H+ antiporter like domain"/>
    <property type="match status" value="1"/>
</dbReference>
<feature type="transmembrane region" description="Helical" evidence="11">
    <location>
        <begin position="382"/>
        <end position="399"/>
    </location>
</feature>
<keyword evidence="8 11" id="KW-0406">Ion transport</keyword>
<evidence type="ECO:0000256" key="1">
    <source>
        <dbReference type="ARBA" id="ARBA00004429"/>
    </source>
</evidence>
<keyword evidence="4 11" id="KW-1003">Cell membrane</keyword>
<dbReference type="InterPro" id="IPR004670">
    <property type="entry name" value="NhaA"/>
</dbReference>
<dbReference type="InterPro" id="IPR023171">
    <property type="entry name" value="Na/H_antiporter_dom_sf"/>
</dbReference>
<evidence type="ECO:0000256" key="11">
    <source>
        <dbReference type="HAMAP-Rule" id="MF_01844"/>
    </source>
</evidence>
<keyword evidence="3 11" id="KW-0050">Antiport</keyword>
<comment type="catalytic activity">
    <reaction evidence="11">
        <text>Na(+)(in) + 2 H(+)(out) = Na(+)(out) + 2 H(+)(in)</text>
        <dbReference type="Rhea" id="RHEA:29251"/>
        <dbReference type="ChEBI" id="CHEBI:15378"/>
        <dbReference type="ChEBI" id="CHEBI:29101"/>
    </reaction>
</comment>
<feature type="transmembrane region" description="Helical" evidence="11">
    <location>
        <begin position="111"/>
        <end position="131"/>
    </location>
</feature>
<dbReference type="PANTHER" id="PTHR30341:SF0">
    <property type="entry name" value="NA(+)_H(+) ANTIPORTER NHAA"/>
    <property type="match status" value="1"/>
</dbReference>
<dbReference type="EMBL" id="CP071839">
    <property type="protein sequence ID" value="QTD99961.1"/>
    <property type="molecule type" value="Genomic_DNA"/>
</dbReference>
<comment type="similarity">
    <text evidence="11">Belongs to the NhaA Na(+)/H(+) (TC 2.A.33) antiporter family.</text>
</comment>
<feature type="region of interest" description="Disordered" evidence="12">
    <location>
        <begin position="455"/>
        <end position="478"/>
    </location>
</feature>
<dbReference type="RefSeq" id="WP_208033468.1">
    <property type="nucleotide sequence ID" value="NZ_CP071839.1"/>
</dbReference>
<keyword evidence="10 11" id="KW-0739">Sodium transport</keyword>
<feature type="transmembrane region" description="Helical" evidence="11">
    <location>
        <begin position="70"/>
        <end position="91"/>
    </location>
</feature>
<evidence type="ECO:0000256" key="8">
    <source>
        <dbReference type="ARBA" id="ARBA00023065"/>
    </source>
</evidence>
<dbReference type="Proteomes" id="UP000663908">
    <property type="component" value="Chromosome"/>
</dbReference>
<organism evidence="13 14">
    <name type="scientific">Streptomyces cyanogenus</name>
    <dbReference type="NCBI Taxonomy" id="80860"/>
    <lineage>
        <taxon>Bacteria</taxon>
        <taxon>Bacillati</taxon>
        <taxon>Actinomycetota</taxon>
        <taxon>Actinomycetes</taxon>
        <taxon>Kitasatosporales</taxon>
        <taxon>Streptomycetaceae</taxon>
        <taxon>Streptomyces</taxon>
    </lineage>
</organism>
<proteinExistence type="inferred from homology"/>
<keyword evidence="2 11" id="KW-0813">Transport</keyword>
<feature type="transmembrane region" description="Helical" evidence="11">
    <location>
        <begin position="310"/>
        <end position="332"/>
    </location>
</feature>
<name>A0ABX7TX28_STRCY</name>
<comment type="subcellular location">
    <subcellularLocation>
        <location evidence="1">Cell inner membrane</location>
        <topology evidence="1">Multi-pass membrane protein</topology>
    </subcellularLocation>
    <subcellularLocation>
        <location evidence="11">Cell membrane</location>
        <topology evidence="11">Multi-pass membrane protein</topology>
    </subcellularLocation>
</comment>
<reference evidence="13 14" key="1">
    <citation type="submission" date="2021-03" db="EMBL/GenBank/DDBJ databases">
        <title>Complete genome sequence of Streptomyces cyanogenus S136, producer of anticancer angucycline landomycin A.</title>
        <authorList>
            <person name="Hrab P."/>
            <person name="Ruckert C."/>
            <person name="Busche T."/>
            <person name="Ostash I."/>
            <person name="Kalinowski J."/>
            <person name="Fedorenko V."/>
            <person name="Yushchuk O."/>
            <person name="Ostash B."/>
        </authorList>
    </citation>
    <scope>NUCLEOTIDE SEQUENCE [LARGE SCALE GENOMIC DNA]</scope>
    <source>
        <strain evidence="13 14">S136</strain>
    </source>
</reference>
<evidence type="ECO:0000256" key="7">
    <source>
        <dbReference type="ARBA" id="ARBA00023053"/>
    </source>
</evidence>
<feature type="transmembrane region" description="Helical" evidence="11">
    <location>
        <begin position="32"/>
        <end position="50"/>
    </location>
</feature>
<dbReference type="Pfam" id="PF06965">
    <property type="entry name" value="Na_H_antiport_1"/>
    <property type="match status" value="1"/>
</dbReference>
<accession>A0ABX7TX28</accession>
<evidence type="ECO:0000256" key="12">
    <source>
        <dbReference type="SAM" id="MobiDB-lite"/>
    </source>
</evidence>
<dbReference type="PANTHER" id="PTHR30341">
    <property type="entry name" value="SODIUM ION/PROTON ANTIPORTER NHAA-RELATED"/>
    <property type="match status" value="1"/>
</dbReference>
<keyword evidence="7 11" id="KW-0915">Sodium</keyword>
<evidence type="ECO:0000256" key="10">
    <source>
        <dbReference type="ARBA" id="ARBA00023201"/>
    </source>
</evidence>
<sequence length="478" mass="50338">MSAPSTSPRKVLGRLSLPERTFVADALRTETVGGVLLLLAAVAALLWANIPGLHHSYETVSQFHLGPGTLGLNLSITHWAADGLLAVFFFVAGIELKRELVAGDLRDAKAAVLPVVAALCGMAVPALVYTVSTLAGGGSTQGWAVPTATDIAFALAVLAVIGTSLPSALRAFLLTLAVVDDLFAILIIAVFFTDRLNFAALGGAAAGLVVFWLLLRKGVRGWYVYVPLGVVVWALMYNSGVHATIAGVAMGLMLRCTTREGEEHSPGEHIEHLVRPLSAGLAVPLFALFSAGVPISGGALADVFTKPETLGVVLGLVVGKTVGIFGGTWLTARFTRAELSEDLEWADLFAVASLAGIGFTVSLLIGELAFEGDAVLTDEVKAAVLAGSLIAAACATVLLKLRNAKYRRLCEDEERDEDDDGIPDVYEQDDPAYHLRMAEIHERKAAEHRRLAAERAAEARHGLAEVPGGAGDEDDRPA</sequence>
<gene>
    <name evidence="11 13" type="primary">nhaA</name>
    <name evidence="13" type="ORF">S1361_21675</name>
</gene>
<evidence type="ECO:0000313" key="14">
    <source>
        <dbReference type="Proteomes" id="UP000663908"/>
    </source>
</evidence>
<keyword evidence="6 11" id="KW-1133">Transmembrane helix</keyword>
<keyword evidence="14" id="KW-1185">Reference proteome</keyword>
<feature type="transmembrane region" description="Helical" evidence="11">
    <location>
        <begin position="143"/>
        <end position="165"/>
    </location>
</feature>
<feature type="transmembrane region" description="Helical" evidence="11">
    <location>
        <begin position="344"/>
        <end position="370"/>
    </location>
</feature>
<dbReference type="NCBIfam" id="TIGR00773">
    <property type="entry name" value="NhaA"/>
    <property type="match status" value="1"/>
</dbReference>
<dbReference type="HAMAP" id="MF_01844">
    <property type="entry name" value="NhaA"/>
    <property type="match status" value="1"/>
</dbReference>
<feature type="transmembrane region" description="Helical" evidence="11">
    <location>
        <begin position="222"/>
        <end position="245"/>
    </location>
</feature>
<evidence type="ECO:0000256" key="9">
    <source>
        <dbReference type="ARBA" id="ARBA00023136"/>
    </source>
</evidence>
<evidence type="ECO:0000313" key="13">
    <source>
        <dbReference type="EMBL" id="QTD99961.1"/>
    </source>
</evidence>
<keyword evidence="5 11" id="KW-0812">Transmembrane</keyword>
<evidence type="ECO:0000256" key="3">
    <source>
        <dbReference type="ARBA" id="ARBA00022449"/>
    </source>
</evidence>
<comment type="function">
    <text evidence="11">Na(+)/H(+) antiporter that extrudes sodium in exchange for external protons.</text>
</comment>